<keyword evidence="2" id="KW-1185">Reference proteome</keyword>
<evidence type="ECO:0000313" key="1">
    <source>
        <dbReference type="EMBL" id="KAJ4941760.1"/>
    </source>
</evidence>
<protein>
    <submittedName>
        <fullName evidence="1">Uncharacterized protein</fullName>
    </submittedName>
</protein>
<sequence>HPSDTGTGCQVWCKAAFISEGSDDSNSRNEDVPELSEVTLNCSPNPSSIIIHSSELLYLFAPLSTHSLLQEESILLPLFFSPPTFYP</sequence>
<evidence type="ECO:0000313" key="2">
    <source>
        <dbReference type="Proteomes" id="UP001219934"/>
    </source>
</evidence>
<organism evidence="1 2">
    <name type="scientific">Pogonophryne albipinna</name>
    <dbReference type="NCBI Taxonomy" id="1090488"/>
    <lineage>
        <taxon>Eukaryota</taxon>
        <taxon>Metazoa</taxon>
        <taxon>Chordata</taxon>
        <taxon>Craniata</taxon>
        <taxon>Vertebrata</taxon>
        <taxon>Euteleostomi</taxon>
        <taxon>Actinopterygii</taxon>
        <taxon>Neopterygii</taxon>
        <taxon>Teleostei</taxon>
        <taxon>Neoteleostei</taxon>
        <taxon>Acanthomorphata</taxon>
        <taxon>Eupercaria</taxon>
        <taxon>Perciformes</taxon>
        <taxon>Notothenioidei</taxon>
        <taxon>Pogonophryne</taxon>
    </lineage>
</organism>
<dbReference type="Proteomes" id="UP001219934">
    <property type="component" value="Unassembled WGS sequence"/>
</dbReference>
<reference evidence="1" key="1">
    <citation type="submission" date="2022-11" db="EMBL/GenBank/DDBJ databases">
        <title>Chromosome-level genome of Pogonophryne albipinna.</title>
        <authorList>
            <person name="Jo E."/>
        </authorList>
    </citation>
    <scope>NUCLEOTIDE SEQUENCE</scope>
    <source>
        <strain evidence="1">SGF0006</strain>
        <tissue evidence="1">Muscle</tissue>
    </source>
</reference>
<comment type="caution">
    <text evidence="1">The sequence shown here is derived from an EMBL/GenBank/DDBJ whole genome shotgun (WGS) entry which is preliminary data.</text>
</comment>
<name>A0AAD6BDY8_9TELE</name>
<accession>A0AAD6BDY8</accession>
<dbReference type="AlphaFoldDB" id="A0AAD6BDY8"/>
<feature type="non-terminal residue" evidence="1">
    <location>
        <position position="87"/>
    </location>
</feature>
<feature type="non-terminal residue" evidence="1">
    <location>
        <position position="1"/>
    </location>
</feature>
<dbReference type="EMBL" id="JAPTMU010000006">
    <property type="protein sequence ID" value="KAJ4941760.1"/>
    <property type="molecule type" value="Genomic_DNA"/>
</dbReference>
<gene>
    <name evidence="1" type="ORF">JOQ06_011634</name>
</gene>
<proteinExistence type="predicted"/>